<dbReference type="SMART" id="SM00046">
    <property type="entry name" value="DAGKc"/>
    <property type="match status" value="1"/>
</dbReference>
<keyword evidence="12" id="KW-1208">Phospholipid metabolism</keyword>
<evidence type="ECO:0000256" key="8">
    <source>
        <dbReference type="ARBA" id="ARBA00022840"/>
    </source>
</evidence>
<evidence type="ECO:0000256" key="11">
    <source>
        <dbReference type="ARBA" id="ARBA00023209"/>
    </source>
</evidence>
<evidence type="ECO:0000256" key="2">
    <source>
        <dbReference type="ARBA" id="ARBA00005983"/>
    </source>
</evidence>
<protein>
    <submittedName>
        <fullName evidence="14">YegS/Rv2252/BmrU family lipid kinase</fullName>
    </submittedName>
</protein>
<dbReference type="GO" id="GO:0005886">
    <property type="term" value="C:plasma membrane"/>
    <property type="evidence" value="ECO:0007669"/>
    <property type="project" value="TreeGrafter"/>
</dbReference>
<keyword evidence="10" id="KW-0443">Lipid metabolism</keyword>
<accession>A0A9D1EKX9</accession>
<sequence>MEKKMLFVFNPRSGKGQIKTKLLEIIDIFVKGGYEVLVHPTQGPQDGYQKVKKLAPEVDLVVCSGGDGTLDEVVTALMELEKEIPLGYIPAGSTNDFANSLEIPRDMAKAARAIVEGKCYSCDVGSFNDDTFVYVAAFGMFTDVSYQTDQNLKNLLGHVAYVLEGAKRIFDVKTYRVKATSNGETLEGDYIYGMVSNSRSVGGFKNLTAKRDVQMDDGLLEVTLIKRPKNPLELNEILMALVTRIDNTDLIESFKTDRILLESEEEIPWTLDGEFGGNHKLAQIEARKHAMKIFLNIGEEQAAEEKTEQ</sequence>
<evidence type="ECO:0000256" key="3">
    <source>
        <dbReference type="ARBA" id="ARBA00022516"/>
    </source>
</evidence>
<reference evidence="14" key="1">
    <citation type="submission" date="2020-10" db="EMBL/GenBank/DDBJ databases">
        <authorList>
            <person name="Gilroy R."/>
        </authorList>
    </citation>
    <scope>NUCLEOTIDE SEQUENCE</scope>
    <source>
        <strain evidence="14">ChiSxjej1B13-7041</strain>
    </source>
</reference>
<name>A0A9D1EKX9_9FIRM</name>
<keyword evidence="5" id="KW-0479">Metal-binding</keyword>
<keyword evidence="11" id="KW-0594">Phospholipid biosynthesis</keyword>
<dbReference type="GO" id="GO:0008654">
    <property type="term" value="P:phospholipid biosynthetic process"/>
    <property type="evidence" value="ECO:0007669"/>
    <property type="project" value="UniProtKB-KW"/>
</dbReference>
<comment type="similarity">
    <text evidence="2">Belongs to the diacylglycerol/lipid kinase family.</text>
</comment>
<dbReference type="Gene3D" id="2.60.200.40">
    <property type="match status" value="1"/>
</dbReference>
<comment type="caution">
    <text evidence="14">The sequence shown here is derived from an EMBL/GenBank/DDBJ whole genome shotgun (WGS) entry which is preliminary data.</text>
</comment>
<evidence type="ECO:0000256" key="12">
    <source>
        <dbReference type="ARBA" id="ARBA00023264"/>
    </source>
</evidence>
<dbReference type="InterPro" id="IPR017438">
    <property type="entry name" value="ATP-NAD_kinase_N"/>
</dbReference>
<dbReference type="Pfam" id="PF19279">
    <property type="entry name" value="YegS_C"/>
    <property type="match status" value="1"/>
</dbReference>
<evidence type="ECO:0000256" key="10">
    <source>
        <dbReference type="ARBA" id="ARBA00023098"/>
    </source>
</evidence>
<dbReference type="PANTHER" id="PTHR12358:SF106">
    <property type="entry name" value="LIPID KINASE YEGS"/>
    <property type="match status" value="1"/>
</dbReference>
<comment type="cofactor">
    <cofactor evidence="1">
        <name>Mg(2+)</name>
        <dbReference type="ChEBI" id="CHEBI:18420"/>
    </cofactor>
</comment>
<keyword evidence="9" id="KW-0460">Magnesium</keyword>
<evidence type="ECO:0000256" key="5">
    <source>
        <dbReference type="ARBA" id="ARBA00022723"/>
    </source>
</evidence>
<dbReference type="PANTHER" id="PTHR12358">
    <property type="entry name" value="SPHINGOSINE KINASE"/>
    <property type="match status" value="1"/>
</dbReference>
<keyword evidence="3" id="KW-0444">Lipid biosynthesis</keyword>
<reference evidence="14" key="2">
    <citation type="journal article" date="2021" name="PeerJ">
        <title>Extensive microbial diversity within the chicken gut microbiome revealed by metagenomics and culture.</title>
        <authorList>
            <person name="Gilroy R."/>
            <person name="Ravi A."/>
            <person name="Getino M."/>
            <person name="Pursley I."/>
            <person name="Horton D.L."/>
            <person name="Alikhan N.F."/>
            <person name="Baker D."/>
            <person name="Gharbi K."/>
            <person name="Hall N."/>
            <person name="Watson M."/>
            <person name="Adriaenssens E.M."/>
            <person name="Foster-Nyarko E."/>
            <person name="Jarju S."/>
            <person name="Secka A."/>
            <person name="Antonio M."/>
            <person name="Oren A."/>
            <person name="Chaudhuri R.R."/>
            <person name="La Ragione R."/>
            <person name="Hildebrand F."/>
            <person name="Pallen M.J."/>
        </authorList>
    </citation>
    <scope>NUCLEOTIDE SEQUENCE</scope>
    <source>
        <strain evidence="14">ChiSxjej1B13-7041</strain>
    </source>
</reference>
<evidence type="ECO:0000313" key="15">
    <source>
        <dbReference type="Proteomes" id="UP000886841"/>
    </source>
</evidence>
<dbReference type="InterPro" id="IPR045540">
    <property type="entry name" value="YegS/DAGK_C"/>
</dbReference>
<evidence type="ECO:0000256" key="7">
    <source>
        <dbReference type="ARBA" id="ARBA00022777"/>
    </source>
</evidence>
<feature type="domain" description="DAGKc" evidence="13">
    <location>
        <begin position="1"/>
        <end position="131"/>
    </location>
</feature>
<evidence type="ECO:0000256" key="4">
    <source>
        <dbReference type="ARBA" id="ARBA00022679"/>
    </source>
</evidence>
<dbReference type="InterPro" id="IPR001206">
    <property type="entry name" value="Diacylglycerol_kinase_cat_dom"/>
</dbReference>
<keyword evidence="4" id="KW-0808">Transferase</keyword>
<gene>
    <name evidence="14" type="ORF">IAB98_09120</name>
</gene>
<dbReference type="GO" id="GO:0046872">
    <property type="term" value="F:metal ion binding"/>
    <property type="evidence" value="ECO:0007669"/>
    <property type="project" value="UniProtKB-KW"/>
</dbReference>
<dbReference type="PROSITE" id="PS50146">
    <property type="entry name" value="DAGK"/>
    <property type="match status" value="1"/>
</dbReference>
<keyword evidence="8" id="KW-0067">ATP-binding</keyword>
<organism evidence="14 15">
    <name type="scientific">Candidatus Egerieimonas intestinavium</name>
    <dbReference type="NCBI Taxonomy" id="2840777"/>
    <lineage>
        <taxon>Bacteria</taxon>
        <taxon>Bacillati</taxon>
        <taxon>Bacillota</taxon>
        <taxon>Clostridia</taxon>
        <taxon>Lachnospirales</taxon>
        <taxon>Lachnospiraceae</taxon>
        <taxon>Lachnospiraceae incertae sedis</taxon>
        <taxon>Candidatus Egerieimonas</taxon>
    </lineage>
</organism>
<evidence type="ECO:0000256" key="6">
    <source>
        <dbReference type="ARBA" id="ARBA00022741"/>
    </source>
</evidence>
<evidence type="ECO:0000256" key="9">
    <source>
        <dbReference type="ARBA" id="ARBA00022842"/>
    </source>
</evidence>
<keyword evidence="6" id="KW-0547">Nucleotide-binding</keyword>
<dbReference type="InterPro" id="IPR050187">
    <property type="entry name" value="Lipid_Phosphate_FormReg"/>
</dbReference>
<dbReference type="SUPFAM" id="SSF111331">
    <property type="entry name" value="NAD kinase/diacylglycerol kinase-like"/>
    <property type="match status" value="1"/>
</dbReference>
<keyword evidence="7 14" id="KW-0418">Kinase</keyword>
<evidence type="ECO:0000313" key="14">
    <source>
        <dbReference type="EMBL" id="HIR93562.1"/>
    </source>
</evidence>
<dbReference type="EMBL" id="DVHU01000081">
    <property type="protein sequence ID" value="HIR93562.1"/>
    <property type="molecule type" value="Genomic_DNA"/>
</dbReference>
<dbReference type="GO" id="GO:0004143">
    <property type="term" value="F:ATP-dependent diacylglycerol kinase activity"/>
    <property type="evidence" value="ECO:0007669"/>
    <property type="project" value="TreeGrafter"/>
</dbReference>
<dbReference type="InterPro" id="IPR016064">
    <property type="entry name" value="NAD/diacylglycerol_kinase_sf"/>
</dbReference>
<dbReference type="Proteomes" id="UP000886841">
    <property type="component" value="Unassembled WGS sequence"/>
</dbReference>
<dbReference type="NCBIfam" id="TIGR00147">
    <property type="entry name" value="YegS/Rv2252/BmrU family lipid kinase"/>
    <property type="match status" value="1"/>
</dbReference>
<evidence type="ECO:0000259" key="13">
    <source>
        <dbReference type="PROSITE" id="PS50146"/>
    </source>
</evidence>
<dbReference type="InterPro" id="IPR005218">
    <property type="entry name" value="Diacylglycerol/lipid_kinase"/>
</dbReference>
<proteinExistence type="inferred from homology"/>
<dbReference type="Gene3D" id="3.40.50.10330">
    <property type="entry name" value="Probable inorganic polyphosphate/atp-NAD kinase, domain 1"/>
    <property type="match status" value="1"/>
</dbReference>
<dbReference type="GO" id="GO:0005524">
    <property type="term" value="F:ATP binding"/>
    <property type="evidence" value="ECO:0007669"/>
    <property type="project" value="UniProtKB-KW"/>
</dbReference>
<dbReference type="Pfam" id="PF00781">
    <property type="entry name" value="DAGK_cat"/>
    <property type="match status" value="1"/>
</dbReference>
<dbReference type="AlphaFoldDB" id="A0A9D1EKX9"/>
<evidence type="ECO:0000256" key="1">
    <source>
        <dbReference type="ARBA" id="ARBA00001946"/>
    </source>
</evidence>